<gene>
    <name evidence="1" type="ORF">SteCoe_15353</name>
</gene>
<proteinExistence type="predicted"/>
<name>A0A1R2C3T6_9CILI</name>
<reference evidence="1 2" key="1">
    <citation type="submission" date="2016-11" db="EMBL/GenBank/DDBJ databases">
        <title>The macronuclear genome of Stentor coeruleus: a giant cell with tiny introns.</title>
        <authorList>
            <person name="Slabodnick M."/>
            <person name="Ruby J.G."/>
            <person name="Reiff S.B."/>
            <person name="Swart E.C."/>
            <person name="Gosai S."/>
            <person name="Prabakaran S."/>
            <person name="Witkowska E."/>
            <person name="Larue G.E."/>
            <person name="Fisher S."/>
            <person name="Freeman R.M."/>
            <person name="Gunawardena J."/>
            <person name="Chu W."/>
            <person name="Stover N.A."/>
            <person name="Gregory B.D."/>
            <person name="Nowacki M."/>
            <person name="Derisi J."/>
            <person name="Roy S.W."/>
            <person name="Marshall W.F."/>
            <person name="Sood P."/>
        </authorList>
    </citation>
    <scope>NUCLEOTIDE SEQUENCE [LARGE SCALE GENOMIC DNA]</scope>
    <source>
        <strain evidence="1">WM001</strain>
    </source>
</reference>
<accession>A0A1R2C3T6</accession>
<organism evidence="1 2">
    <name type="scientific">Stentor coeruleus</name>
    <dbReference type="NCBI Taxonomy" id="5963"/>
    <lineage>
        <taxon>Eukaryota</taxon>
        <taxon>Sar</taxon>
        <taxon>Alveolata</taxon>
        <taxon>Ciliophora</taxon>
        <taxon>Postciliodesmatophora</taxon>
        <taxon>Heterotrichea</taxon>
        <taxon>Heterotrichida</taxon>
        <taxon>Stentoridae</taxon>
        <taxon>Stentor</taxon>
    </lineage>
</organism>
<protein>
    <submittedName>
        <fullName evidence="1">Uncharacterized protein</fullName>
    </submittedName>
</protein>
<evidence type="ECO:0000313" key="1">
    <source>
        <dbReference type="EMBL" id="OMJ83682.1"/>
    </source>
</evidence>
<dbReference type="EMBL" id="MPUH01000295">
    <property type="protein sequence ID" value="OMJ83682.1"/>
    <property type="molecule type" value="Genomic_DNA"/>
</dbReference>
<dbReference type="AlphaFoldDB" id="A0A1R2C3T6"/>
<comment type="caution">
    <text evidence="1">The sequence shown here is derived from an EMBL/GenBank/DDBJ whole genome shotgun (WGS) entry which is preliminary data.</text>
</comment>
<sequence>MEKFLNAVLYEETIRNFKAAYLGQCKTNCIKNNFYFGYGEVYNTKCNKLCDRRYDEYLELYYSIQKDLPPKIEACIEKYESYDDDQIQMKSCIFDLQKLALDRLYKKIDGLQIYLS</sequence>
<evidence type="ECO:0000313" key="2">
    <source>
        <dbReference type="Proteomes" id="UP000187209"/>
    </source>
</evidence>
<dbReference type="Proteomes" id="UP000187209">
    <property type="component" value="Unassembled WGS sequence"/>
</dbReference>
<keyword evidence="2" id="KW-1185">Reference proteome</keyword>